<comment type="caution">
    <text evidence="2">The sequence shown here is derived from an EMBL/GenBank/DDBJ whole genome shotgun (WGS) entry which is preliminary data.</text>
</comment>
<reference evidence="2" key="1">
    <citation type="journal article" date="2021" name="Nat. Commun.">
        <title>Genetic determinants of endophytism in the Arabidopsis root mycobiome.</title>
        <authorList>
            <person name="Mesny F."/>
            <person name="Miyauchi S."/>
            <person name="Thiergart T."/>
            <person name="Pickel B."/>
            <person name="Atanasova L."/>
            <person name="Karlsson M."/>
            <person name="Huettel B."/>
            <person name="Barry K.W."/>
            <person name="Haridas S."/>
            <person name="Chen C."/>
            <person name="Bauer D."/>
            <person name="Andreopoulos W."/>
            <person name="Pangilinan J."/>
            <person name="LaButti K."/>
            <person name="Riley R."/>
            <person name="Lipzen A."/>
            <person name="Clum A."/>
            <person name="Drula E."/>
            <person name="Henrissat B."/>
            <person name="Kohler A."/>
            <person name="Grigoriev I.V."/>
            <person name="Martin F.M."/>
            <person name="Hacquard S."/>
        </authorList>
    </citation>
    <scope>NUCLEOTIDE SEQUENCE</scope>
    <source>
        <strain evidence="2">MPI-CAGE-CH-0230</strain>
    </source>
</reference>
<feature type="compositionally biased region" description="Basic residues" evidence="1">
    <location>
        <begin position="121"/>
        <end position="135"/>
    </location>
</feature>
<proteinExistence type="predicted"/>
<dbReference type="RefSeq" id="XP_046015160.1">
    <property type="nucleotide sequence ID" value="XM_046153171.1"/>
</dbReference>
<evidence type="ECO:0000256" key="1">
    <source>
        <dbReference type="SAM" id="MobiDB-lite"/>
    </source>
</evidence>
<organism evidence="2 3">
    <name type="scientific">Microdochium trichocladiopsis</name>
    <dbReference type="NCBI Taxonomy" id="1682393"/>
    <lineage>
        <taxon>Eukaryota</taxon>
        <taxon>Fungi</taxon>
        <taxon>Dikarya</taxon>
        <taxon>Ascomycota</taxon>
        <taxon>Pezizomycotina</taxon>
        <taxon>Sordariomycetes</taxon>
        <taxon>Xylariomycetidae</taxon>
        <taxon>Xylariales</taxon>
        <taxon>Microdochiaceae</taxon>
        <taxon>Microdochium</taxon>
    </lineage>
</organism>
<evidence type="ECO:0000313" key="2">
    <source>
        <dbReference type="EMBL" id="KAH7035067.1"/>
    </source>
</evidence>
<feature type="region of interest" description="Disordered" evidence="1">
    <location>
        <begin position="100"/>
        <end position="135"/>
    </location>
</feature>
<evidence type="ECO:0000313" key="3">
    <source>
        <dbReference type="Proteomes" id="UP000756346"/>
    </source>
</evidence>
<dbReference type="EMBL" id="JAGTJQ010000003">
    <property type="protein sequence ID" value="KAH7035067.1"/>
    <property type="molecule type" value="Genomic_DNA"/>
</dbReference>
<name>A0A9P8YDS5_9PEZI</name>
<dbReference type="Proteomes" id="UP000756346">
    <property type="component" value="Unassembled WGS sequence"/>
</dbReference>
<keyword evidence="3" id="KW-1185">Reference proteome</keyword>
<dbReference type="AlphaFoldDB" id="A0A9P8YDS5"/>
<protein>
    <submittedName>
        <fullName evidence="2">Uncharacterized protein</fullName>
    </submittedName>
</protein>
<feature type="compositionally biased region" description="Polar residues" evidence="1">
    <location>
        <begin position="110"/>
        <end position="120"/>
    </location>
</feature>
<accession>A0A9P8YDS5</accession>
<dbReference type="GeneID" id="70182717"/>
<gene>
    <name evidence="2" type="ORF">B0I36DRAFT_317531</name>
</gene>
<sequence>MSDQIRLLYERTFLMLLKIWLNADNHYLKLCQLSCRKSPWKKSSCFPRMSPLRARKLPPSPSCYFRSLRRLPYQICLQKRSSFWRKRQAPTLHRWTLRPSQPLRRGPRKLTQSLMSQKSNCPRRPRRTRRRSRNKLWPRLSRRLLELPKWLTPGLLSCLQMTHQQEISCVNLSQVRKQLSPERSPSQTPQSFLNLP</sequence>